<keyword evidence="8" id="KW-1185">Reference proteome</keyword>
<keyword evidence="7" id="KW-0687">Ribonucleoprotein</keyword>
<evidence type="ECO:0000256" key="3">
    <source>
        <dbReference type="ARBA" id="ARBA00022603"/>
    </source>
</evidence>
<dbReference type="NCBIfam" id="NF001784">
    <property type="entry name" value="PRK00517.2-1"/>
    <property type="match status" value="1"/>
</dbReference>
<keyword evidence="2 6" id="KW-0963">Cytoplasm</keyword>
<dbReference type="AlphaFoldDB" id="A0A845M0I4"/>
<dbReference type="Proteomes" id="UP000467322">
    <property type="component" value="Unassembled WGS sequence"/>
</dbReference>
<feature type="binding site" evidence="6">
    <location>
        <position position="132"/>
    </location>
    <ligand>
        <name>S-adenosyl-L-methionine</name>
        <dbReference type="ChEBI" id="CHEBI:59789"/>
    </ligand>
</feature>
<keyword evidence="7" id="KW-0689">Ribosomal protein</keyword>
<comment type="similarity">
    <text evidence="1 6">Belongs to the methyltransferase superfamily. PrmA family.</text>
</comment>
<comment type="caution">
    <text evidence="7">The sequence shown here is derived from an EMBL/GenBank/DDBJ whole genome shotgun (WGS) entry which is preliminary data.</text>
</comment>
<feature type="binding site" evidence="6">
    <location>
        <position position="178"/>
    </location>
    <ligand>
        <name>S-adenosyl-L-methionine</name>
        <dbReference type="ChEBI" id="CHEBI:59789"/>
    </ligand>
</feature>
<organism evidence="7 8">
    <name type="scientific">Maritimibacter harenae</name>
    <dbReference type="NCBI Taxonomy" id="2606218"/>
    <lineage>
        <taxon>Bacteria</taxon>
        <taxon>Pseudomonadati</taxon>
        <taxon>Pseudomonadota</taxon>
        <taxon>Alphaproteobacteria</taxon>
        <taxon>Rhodobacterales</taxon>
        <taxon>Roseobacteraceae</taxon>
        <taxon>Maritimibacter</taxon>
    </lineage>
</organism>
<dbReference type="InterPro" id="IPR050078">
    <property type="entry name" value="Ribosomal_L11_MeTrfase_PrmA"/>
</dbReference>
<keyword evidence="5 6" id="KW-0949">S-adenosyl-L-methionine</keyword>
<evidence type="ECO:0000256" key="1">
    <source>
        <dbReference type="ARBA" id="ARBA00009741"/>
    </source>
</evidence>
<sequence>MPTWTALTTLKGKTSAEALGEAMESLTPEPTGVGVFELEDDSGLWEVGGYFTEEPDRAGLALLSAMYEAREFVISELPEIDWVAHVKRELQPVEAGRFFVYGSHDADRLPPDRVGLKIEASMAFGTGHHGTTLGCLKALDRCATAGIVARNVADIGCGTAVLAMAAAKIWPNPVIASDIDAVAVDVARANVRANGLEDRVHVVEAAGFDHPDLEQGQPFDLVFANILKGPLIGLAPDMGRVTAPGGRAILSGILNPQASEVIAAYEAAGFRLDARDEIGDWTTLVVEKLA</sequence>
<dbReference type="PANTHER" id="PTHR43648:SF1">
    <property type="entry name" value="ELECTRON TRANSFER FLAVOPROTEIN BETA SUBUNIT LYSINE METHYLTRANSFERASE"/>
    <property type="match status" value="1"/>
</dbReference>
<dbReference type="GO" id="GO:0005737">
    <property type="term" value="C:cytoplasm"/>
    <property type="evidence" value="ECO:0007669"/>
    <property type="project" value="UniProtKB-SubCell"/>
</dbReference>
<name>A0A845M0I4_9RHOB</name>
<evidence type="ECO:0000313" key="7">
    <source>
        <dbReference type="EMBL" id="MZR12549.1"/>
    </source>
</evidence>
<dbReference type="InterPro" id="IPR029063">
    <property type="entry name" value="SAM-dependent_MTases_sf"/>
</dbReference>
<accession>A0A845M0I4</accession>
<reference evidence="7 8" key="1">
    <citation type="submission" date="2019-12" db="EMBL/GenBank/DDBJ databases">
        <title>Maritimibacter sp. nov. sp. isolated from sea sand.</title>
        <authorList>
            <person name="Kim J."/>
            <person name="Jeong S.E."/>
            <person name="Jung H.S."/>
            <person name="Jeon C.O."/>
        </authorList>
    </citation>
    <scope>NUCLEOTIDE SEQUENCE [LARGE SCALE GENOMIC DNA]</scope>
    <source>
        <strain evidence="7 8">DP07</strain>
    </source>
</reference>
<evidence type="ECO:0000313" key="8">
    <source>
        <dbReference type="Proteomes" id="UP000467322"/>
    </source>
</evidence>
<evidence type="ECO:0000256" key="5">
    <source>
        <dbReference type="ARBA" id="ARBA00022691"/>
    </source>
</evidence>
<dbReference type="CDD" id="cd02440">
    <property type="entry name" value="AdoMet_MTases"/>
    <property type="match status" value="1"/>
</dbReference>
<dbReference type="PANTHER" id="PTHR43648">
    <property type="entry name" value="ELECTRON TRANSFER FLAVOPROTEIN BETA SUBUNIT LYSINE METHYLTRANSFERASE"/>
    <property type="match status" value="1"/>
</dbReference>
<dbReference type="HAMAP" id="MF_00735">
    <property type="entry name" value="Methyltr_PrmA"/>
    <property type="match status" value="1"/>
</dbReference>
<feature type="binding site" evidence="6">
    <location>
        <position position="225"/>
    </location>
    <ligand>
        <name>S-adenosyl-L-methionine</name>
        <dbReference type="ChEBI" id="CHEBI:59789"/>
    </ligand>
</feature>
<evidence type="ECO:0000256" key="4">
    <source>
        <dbReference type="ARBA" id="ARBA00022679"/>
    </source>
</evidence>
<dbReference type="RefSeq" id="WP_161350662.1">
    <property type="nucleotide sequence ID" value="NZ_WTUX01000010.1"/>
</dbReference>
<comment type="subcellular location">
    <subcellularLocation>
        <location evidence="6">Cytoplasm</location>
    </subcellularLocation>
</comment>
<evidence type="ECO:0000256" key="6">
    <source>
        <dbReference type="HAMAP-Rule" id="MF_00735"/>
    </source>
</evidence>
<feature type="binding site" evidence="6">
    <location>
        <position position="156"/>
    </location>
    <ligand>
        <name>S-adenosyl-L-methionine</name>
        <dbReference type="ChEBI" id="CHEBI:59789"/>
    </ligand>
</feature>
<dbReference type="SUPFAM" id="SSF53335">
    <property type="entry name" value="S-adenosyl-L-methionine-dependent methyltransferases"/>
    <property type="match status" value="1"/>
</dbReference>
<dbReference type="Pfam" id="PF06325">
    <property type="entry name" value="PrmA"/>
    <property type="match status" value="1"/>
</dbReference>
<evidence type="ECO:0000256" key="2">
    <source>
        <dbReference type="ARBA" id="ARBA00022490"/>
    </source>
</evidence>
<keyword evidence="3 6" id="KW-0489">Methyltransferase</keyword>
<dbReference type="EMBL" id="WTUX01000010">
    <property type="protein sequence ID" value="MZR12549.1"/>
    <property type="molecule type" value="Genomic_DNA"/>
</dbReference>
<proteinExistence type="inferred from homology"/>
<gene>
    <name evidence="6" type="primary">prmA</name>
    <name evidence="7" type="ORF">GQE99_05895</name>
</gene>
<comment type="function">
    <text evidence="6">Methylates ribosomal protein L11.</text>
</comment>
<comment type="catalytic activity">
    <reaction evidence="6">
        <text>L-lysyl-[protein] + 3 S-adenosyl-L-methionine = N(6),N(6),N(6)-trimethyl-L-lysyl-[protein] + 3 S-adenosyl-L-homocysteine + 3 H(+)</text>
        <dbReference type="Rhea" id="RHEA:54192"/>
        <dbReference type="Rhea" id="RHEA-COMP:9752"/>
        <dbReference type="Rhea" id="RHEA-COMP:13826"/>
        <dbReference type="ChEBI" id="CHEBI:15378"/>
        <dbReference type="ChEBI" id="CHEBI:29969"/>
        <dbReference type="ChEBI" id="CHEBI:57856"/>
        <dbReference type="ChEBI" id="CHEBI:59789"/>
        <dbReference type="ChEBI" id="CHEBI:61961"/>
    </reaction>
</comment>
<dbReference type="Gene3D" id="3.40.50.150">
    <property type="entry name" value="Vaccinia Virus protein VP39"/>
    <property type="match status" value="1"/>
</dbReference>
<keyword evidence="4 6" id="KW-0808">Transferase</keyword>
<dbReference type="GO" id="GO:0005840">
    <property type="term" value="C:ribosome"/>
    <property type="evidence" value="ECO:0007669"/>
    <property type="project" value="UniProtKB-KW"/>
</dbReference>
<dbReference type="InterPro" id="IPR004498">
    <property type="entry name" value="Ribosomal_PrmA_MeTrfase"/>
</dbReference>
<dbReference type="GO" id="GO:0008276">
    <property type="term" value="F:protein methyltransferase activity"/>
    <property type="evidence" value="ECO:0007669"/>
    <property type="project" value="UniProtKB-UniRule"/>
</dbReference>
<dbReference type="EC" id="2.1.1.-" evidence="6"/>
<protein>
    <recommendedName>
        <fullName evidence="6">Ribosomal protein L11 methyltransferase</fullName>
        <shortName evidence="6">L11 Mtase</shortName>
        <ecNumber evidence="6">2.1.1.-</ecNumber>
    </recommendedName>
</protein>
<dbReference type="GO" id="GO:0032259">
    <property type="term" value="P:methylation"/>
    <property type="evidence" value="ECO:0007669"/>
    <property type="project" value="UniProtKB-KW"/>
</dbReference>